<feature type="compositionally biased region" description="Acidic residues" evidence="1">
    <location>
        <begin position="234"/>
        <end position="244"/>
    </location>
</feature>
<organism evidence="3 4">
    <name type="scientific">Microthlaspi erraticum</name>
    <dbReference type="NCBI Taxonomy" id="1685480"/>
    <lineage>
        <taxon>Eukaryota</taxon>
        <taxon>Viridiplantae</taxon>
        <taxon>Streptophyta</taxon>
        <taxon>Embryophyta</taxon>
        <taxon>Tracheophyta</taxon>
        <taxon>Spermatophyta</taxon>
        <taxon>Magnoliopsida</taxon>
        <taxon>eudicotyledons</taxon>
        <taxon>Gunneridae</taxon>
        <taxon>Pentapetalae</taxon>
        <taxon>rosids</taxon>
        <taxon>malvids</taxon>
        <taxon>Brassicales</taxon>
        <taxon>Brassicaceae</taxon>
        <taxon>Coluteocarpeae</taxon>
        <taxon>Microthlaspi</taxon>
    </lineage>
</organism>
<dbReference type="EMBL" id="CACVBM020000008">
    <property type="protein sequence ID" value="CAA7012794.1"/>
    <property type="molecule type" value="Genomic_DNA"/>
</dbReference>
<keyword evidence="4" id="KW-1185">Reference proteome</keyword>
<feature type="compositionally biased region" description="Basic and acidic residues" evidence="1">
    <location>
        <begin position="211"/>
        <end position="226"/>
    </location>
</feature>
<feature type="region of interest" description="Disordered" evidence="1">
    <location>
        <begin position="99"/>
        <end position="132"/>
    </location>
</feature>
<evidence type="ECO:0008006" key="5">
    <source>
        <dbReference type="Google" id="ProtNLM"/>
    </source>
</evidence>
<feature type="region of interest" description="Disordered" evidence="1">
    <location>
        <begin position="206"/>
        <end position="244"/>
    </location>
</feature>
<evidence type="ECO:0000256" key="1">
    <source>
        <dbReference type="SAM" id="MobiDB-lite"/>
    </source>
</evidence>
<dbReference type="PANTHER" id="PTHR34779:SF1">
    <property type="entry name" value="OS09G0542900 PROTEIN"/>
    <property type="match status" value="1"/>
</dbReference>
<evidence type="ECO:0000313" key="3">
    <source>
        <dbReference type="EMBL" id="CAA7042555.1"/>
    </source>
</evidence>
<dbReference type="EMBL" id="CACVBM020001273">
    <property type="protein sequence ID" value="CAA7042555.1"/>
    <property type="molecule type" value="Genomic_DNA"/>
</dbReference>
<feature type="region of interest" description="Disordered" evidence="1">
    <location>
        <begin position="35"/>
        <end position="55"/>
    </location>
</feature>
<name>A0A6D2JRZ0_9BRAS</name>
<sequence>MDNKHHTSTSKPKHKNKILKMLPKAMSFGHRVPPFSPGRDLHHHHHNTTTSSNKAFFSGPMVPLVPNAARVRRAKSDAVWDEPTSPKVSCIGQIKLVKSKRCSPKKNRAPPSSQIPKIPKTQSSLTKDDEKSHRVSKIKRFFSFSAAGGGGGNTSRKSHHSGAGAVADEHPVAVVSAAVPSLGQMKKFASSRDALGGFDWSVELKEDEESPADHRRGYYSDDEKKRGSSYFRDDNEDEDEEDDIIIPFSAPLSLKPKTEVNLWKRRTMDPPKPLHLKI</sequence>
<evidence type="ECO:0000313" key="4">
    <source>
        <dbReference type="Proteomes" id="UP000467841"/>
    </source>
</evidence>
<dbReference type="InterPro" id="IPR038796">
    <property type="entry name" value="At1g76070-like"/>
</dbReference>
<protein>
    <recommendedName>
        <fullName evidence="5">Syringolide-induced protein 14-1-1</fullName>
    </recommendedName>
</protein>
<gene>
    <name evidence="2" type="ORF">MERR_LOCUS28</name>
    <name evidence="3" type="ORF">MERR_LOCUS29790</name>
</gene>
<accession>A0A6D2JRZ0</accession>
<feature type="compositionally biased region" description="Basic residues" evidence="1">
    <location>
        <begin position="99"/>
        <end position="108"/>
    </location>
</feature>
<proteinExistence type="predicted"/>
<evidence type="ECO:0000313" key="2">
    <source>
        <dbReference type="EMBL" id="CAA7012794.1"/>
    </source>
</evidence>
<feature type="region of interest" description="Disordered" evidence="1">
    <location>
        <begin position="148"/>
        <end position="167"/>
    </location>
</feature>
<reference evidence="3 4" key="1">
    <citation type="submission" date="2020-01" db="EMBL/GenBank/DDBJ databases">
        <authorList>
            <person name="Mishra B."/>
        </authorList>
    </citation>
    <scope>NUCLEOTIDE SEQUENCE [LARGE SCALE GENOMIC DNA]</scope>
</reference>
<dbReference type="Proteomes" id="UP000467841">
    <property type="component" value="Unassembled WGS sequence"/>
</dbReference>
<feature type="compositionally biased region" description="Polar residues" evidence="1">
    <location>
        <begin position="110"/>
        <end position="125"/>
    </location>
</feature>
<dbReference type="OrthoDB" id="1926132at2759"/>
<dbReference type="AlphaFoldDB" id="A0A6D2JRZ0"/>
<dbReference type="PANTHER" id="PTHR34779">
    <property type="entry name" value="OS09G0542900 PROTEIN"/>
    <property type="match status" value="1"/>
</dbReference>